<organism evidence="2 3">
    <name type="scientific">Trichonephila clavata</name>
    <name type="common">Joro spider</name>
    <name type="synonym">Nephila clavata</name>
    <dbReference type="NCBI Taxonomy" id="2740835"/>
    <lineage>
        <taxon>Eukaryota</taxon>
        <taxon>Metazoa</taxon>
        <taxon>Ecdysozoa</taxon>
        <taxon>Arthropoda</taxon>
        <taxon>Chelicerata</taxon>
        <taxon>Arachnida</taxon>
        <taxon>Araneae</taxon>
        <taxon>Araneomorphae</taxon>
        <taxon>Entelegynae</taxon>
        <taxon>Araneoidea</taxon>
        <taxon>Nephilidae</taxon>
        <taxon>Trichonephila</taxon>
    </lineage>
</organism>
<reference evidence="2" key="1">
    <citation type="submission" date="2020-07" db="EMBL/GenBank/DDBJ databases">
        <title>Multicomponent nature underlies the extraordinary mechanical properties of spider dragline silk.</title>
        <authorList>
            <person name="Kono N."/>
            <person name="Nakamura H."/>
            <person name="Mori M."/>
            <person name="Yoshida Y."/>
            <person name="Ohtoshi R."/>
            <person name="Malay A.D."/>
            <person name="Moran D.A.P."/>
            <person name="Tomita M."/>
            <person name="Numata K."/>
            <person name="Arakawa K."/>
        </authorList>
    </citation>
    <scope>NUCLEOTIDE SEQUENCE</scope>
</reference>
<dbReference type="OrthoDB" id="6432989at2759"/>
<evidence type="ECO:0000313" key="3">
    <source>
        <dbReference type="Proteomes" id="UP000887116"/>
    </source>
</evidence>
<keyword evidence="3" id="KW-1185">Reference proteome</keyword>
<accession>A0A8X6FVD9</accession>
<dbReference type="AlphaFoldDB" id="A0A8X6FVD9"/>
<name>A0A8X6FVD9_TRICU</name>
<dbReference type="Proteomes" id="UP000887116">
    <property type="component" value="Unassembled WGS sequence"/>
</dbReference>
<feature type="region of interest" description="Disordered" evidence="1">
    <location>
        <begin position="80"/>
        <end position="115"/>
    </location>
</feature>
<protein>
    <recommendedName>
        <fullName evidence="4">Histone H1</fullName>
    </recommendedName>
</protein>
<evidence type="ECO:0008006" key="4">
    <source>
        <dbReference type="Google" id="ProtNLM"/>
    </source>
</evidence>
<gene>
    <name evidence="2" type="primary">AVEN_173957_1</name>
    <name evidence="2" type="ORF">TNCT_192651</name>
</gene>
<dbReference type="EMBL" id="BMAO01033424">
    <property type="protein sequence ID" value="GFQ89453.1"/>
    <property type="molecule type" value="Genomic_DNA"/>
</dbReference>
<sequence>MKTTNAVHVKKNKQNIEVKQICHWILKSVSNIPPERAVTFHYIKKFLESKQNGISNHPETKLALKRLIDGGHLMKVNGKIARGKLDEKDKKQCKENSKGGSKVKSHPKVREVRKE</sequence>
<evidence type="ECO:0000256" key="1">
    <source>
        <dbReference type="SAM" id="MobiDB-lite"/>
    </source>
</evidence>
<feature type="compositionally biased region" description="Basic and acidic residues" evidence="1">
    <location>
        <begin position="83"/>
        <end position="97"/>
    </location>
</feature>
<comment type="caution">
    <text evidence="2">The sequence shown here is derived from an EMBL/GenBank/DDBJ whole genome shotgun (WGS) entry which is preliminary data.</text>
</comment>
<evidence type="ECO:0000313" key="2">
    <source>
        <dbReference type="EMBL" id="GFQ89453.1"/>
    </source>
</evidence>
<proteinExistence type="predicted"/>